<feature type="chain" id="PRO_5008323548" description="Secreted protein" evidence="1">
    <location>
        <begin position="21"/>
        <end position="128"/>
    </location>
</feature>
<reference evidence="2 3" key="1">
    <citation type="submission" date="2016-06" db="EMBL/GenBank/DDBJ databases">
        <authorList>
            <person name="Kjaerup R.B."/>
            <person name="Dalgaard T.S."/>
            <person name="Juul-Madsen H.R."/>
        </authorList>
    </citation>
    <scope>NUCLEOTIDE SEQUENCE [LARGE SCALE GENOMIC DNA]</scope>
    <source>
        <strain evidence="2 3">1127319.6</strain>
    </source>
</reference>
<sequence>MAMYASVAAALTFVATPAIAVVSPSCDDAHCVPYVAHNVTAGAWCAFRGAYVFGLDHAGNTLLCTSANSWFGSAPLIGVRLLSSPCDGMAVAQAPDGMPLACNARSWIDDSAELYTHQAIPMFAPILD</sequence>
<protein>
    <recommendedName>
        <fullName evidence="4">Secreted protein</fullName>
    </recommendedName>
</protein>
<keyword evidence="1" id="KW-0732">Signal</keyword>
<evidence type="ECO:0000313" key="2">
    <source>
        <dbReference type="EMBL" id="OBJ42826.1"/>
    </source>
</evidence>
<gene>
    <name evidence="2" type="ORF">A5630_19790</name>
</gene>
<dbReference type="Proteomes" id="UP000093898">
    <property type="component" value="Unassembled WGS sequence"/>
</dbReference>
<evidence type="ECO:0000313" key="3">
    <source>
        <dbReference type="Proteomes" id="UP000093898"/>
    </source>
</evidence>
<evidence type="ECO:0008006" key="4">
    <source>
        <dbReference type="Google" id="ProtNLM"/>
    </source>
</evidence>
<feature type="signal peptide" evidence="1">
    <location>
        <begin position="1"/>
        <end position="20"/>
    </location>
</feature>
<name>A0A1A3H5C1_MYCMU</name>
<proteinExistence type="predicted"/>
<accession>A0A1A3H5C1</accession>
<organism evidence="2 3">
    <name type="scientific">Mycolicibacterium mucogenicum</name>
    <name type="common">Mycobacterium mucogenicum</name>
    <dbReference type="NCBI Taxonomy" id="56689"/>
    <lineage>
        <taxon>Bacteria</taxon>
        <taxon>Bacillati</taxon>
        <taxon>Actinomycetota</taxon>
        <taxon>Actinomycetes</taxon>
        <taxon>Mycobacteriales</taxon>
        <taxon>Mycobacteriaceae</taxon>
        <taxon>Mycolicibacterium</taxon>
    </lineage>
</organism>
<comment type="caution">
    <text evidence="2">The sequence shown here is derived from an EMBL/GenBank/DDBJ whole genome shotgun (WGS) entry which is preliminary data.</text>
</comment>
<dbReference type="AlphaFoldDB" id="A0A1A3H5C1"/>
<evidence type="ECO:0000256" key="1">
    <source>
        <dbReference type="SAM" id="SignalP"/>
    </source>
</evidence>
<dbReference type="EMBL" id="LZLC01000091">
    <property type="protein sequence ID" value="OBJ42826.1"/>
    <property type="molecule type" value="Genomic_DNA"/>
</dbReference>